<organism evidence="2 3">
    <name type="scientific">Chamaesiphon polymorphus CCALA 037</name>
    <dbReference type="NCBI Taxonomy" id="2107692"/>
    <lineage>
        <taxon>Bacteria</taxon>
        <taxon>Bacillati</taxon>
        <taxon>Cyanobacteriota</taxon>
        <taxon>Cyanophyceae</taxon>
        <taxon>Gomontiellales</taxon>
        <taxon>Chamaesiphonaceae</taxon>
        <taxon>Chamaesiphon</taxon>
    </lineage>
</organism>
<dbReference type="AlphaFoldDB" id="A0A2T1GIJ3"/>
<dbReference type="OrthoDB" id="574119at2"/>
<dbReference type="Proteomes" id="UP000238937">
    <property type="component" value="Unassembled WGS sequence"/>
</dbReference>
<name>A0A2T1GIJ3_9CYAN</name>
<sequence>MAITRKPRATTADNFIENGGSAAIGSELQQQLSELPLKGQRGRPKREKEEETGVKLRLPTSLLARIDTSVESRKPILSRHQWILEAIYEKLDR</sequence>
<protein>
    <submittedName>
        <fullName evidence="2">Uncharacterized protein</fullName>
    </submittedName>
</protein>
<proteinExistence type="predicted"/>
<gene>
    <name evidence="2" type="ORF">C7B77_08365</name>
</gene>
<evidence type="ECO:0000313" key="3">
    <source>
        <dbReference type="Proteomes" id="UP000238937"/>
    </source>
</evidence>
<feature type="region of interest" description="Disordered" evidence="1">
    <location>
        <begin position="35"/>
        <end position="54"/>
    </location>
</feature>
<evidence type="ECO:0000256" key="1">
    <source>
        <dbReference type="SAM" id="MobiDB-lite"/>
    </source>
</evidence>
<dbReference type="EMBL" id="PVWO01000076">
    <property type="protein sequence ID" value="PSB57457.1"/>
    <property type="molecule type" value="Genomic_DNA"/>
</dbReference>
<reference evidence="2 3" key="1">
    <citation type="submission" date="2018-03" db="EMBL/GenBank/DDBJ databases">
        <title>The ancient ancestry and fast evolution of plastids.</title>
        <authorList>
            <person name="Moore K.R."/>
            <person name="Magnabosco C."/>
            <person name="Momper L."/>
            <person name="Gold D.A."/>
            <person name="Bosak T."/>
            <person name="Fournier G.P."/>
        </authorList>
    </citation>
    <scope>NUCLEOTIDE SEQUENCE [LARGE SCALE GENOMIC DNA]</scope>
    <source>
        <strain evidence="2 3">CCALA 037</strain>
    </source>
</reference>
<keyword evidence="3" id="KW-1185">Reference proteome</keyword>
<accession>A0A2T1GIJ3</accession>
<comment type="caution">
    <text evidence="2">The sequence shown here is derived from an EMBL/GenBank/DDBJ whole genome shotgun (WGS) entry which is preliminary data.</text>
</comment>
<dbReference type="RefSeq" id="WP_106302736.1">
    <property type="nucleotide sequence ID" value="NZ_PVWO01000076.1"/>
</dbReference>
<evidence type="ECO:0000313" key="2">
    <source>
        <dbReference type="EMBL" id="PSB57457.1"/>
    </source>
</evidence>